<dbReference type="RefSeq" id="WP_008085641.1">
    <property type="nucleotide sequence ID" value="NC_013926.1"/>
</dbReference>
<dbReference type="HOGENOM" id="CLU_037945_1_1_2"/>
<keyword evidence="10" id="KW-1185">Reference proteome</keyword>
<keyword evidence="4" id="KW-0812">Transmembrane</keyword>
<dbReference type="SUPFAM" id="SSF82861">
    <property type="entry name" value="Mechanosensitive channel protein MscS (YggB), transmembrane region"/>
    <property type="match status" value="1"/>
</dbReference>
<dbReference type="SUPFAM" id="SSF82689">
    <property type="entry name" value="Mechanosensitive channel protein MscS (YggB), C-terminal domain"/>
    <property type="match status" value="1"/>
</dbReference>
<protein>
    <submittedName>
        <fullName evidence="9">MscS Mechanosensitive ion channel</fullName>
    </submittedName>
</protein>
<dbReference type="GO" id="GO:0008381">
    <property type="term" value="F:mechanosensitive monoatomic ion channel activity"/>
    <property type="evidence" value="ECO:0007669"/>
    <property type="project" value="InterPro"/>
</dbReference>
<dbReference type="PANTHER" id="PTHR30221:SF19">
    <property type="entry name" value="SMALL-CONDUCTANCE MECHANOSENSITIVE CHANNEL"/>
    <property type="match status" value="1"/>
</dbReference>
<dbReference type="Pfam" id="PF00924">
    <property type="entry name" value="MS_channel_2nd"/>
    <property type="match status" value="1"/>
</dbReference>
<keyword evidence="6" id="KW-0472">Membrane</keyword>
<dbReference type="Gene3D" id="3.30.70.100">
    <property type="match status" value="1"/>
</dbReference>
<sequence>MGFDIGAPLPYIGFSVIQIIWFAVIIVVGFVLVKYLIVPLMRKSMKKTKLPEILIEFMVRVTAIFLYILVFLLSLTALGYDMSAIVIGLSAILGLMLGFGLQDTITNMASGFWIALTRPFDKGEVVSAQGLTGKIVGIGIMSTKMLTPDNVVITIPNKIIWGSPMINYTRMNIRRVDVNVGVAYGTNLDKAVKIAMDMMKKHELVLDDPEPSVAITELADSSINLQLRAWTKTDDYWTVKGDLTKQIYETYGKKKIEIPFPQMDVHLKKE</sequence>
<dbReference type="AlphaFoldDB" id="B5IFS6"/>
<evidence type="ECO:0000256" key="2">
    <source>
        <dbReference type="ARBA" id="ARBA00008017"/>
    </source>
</evidence>
<dbReference type="Gene3D" id="2.30.30.60">
    <property type="match status" value="1"/>
</dbReference>
<feature type="domain" description="Mechanosensitive ion channel MscS C-terminal" evidence="8">
    <location>
        <begin position="176"/>
        <end position="258"/>
    </location>
</feature>
<dbReference type="STRING" id="439481.Aboo_1202"/>
<dbReference type="InterPro" id="IPR011066">
    <property type="entry name" value="MscS_channel_C_sf"/>
</dbReference>
<accession>B5IFS6</accession>
<dbReference type="EMBL" id="CP001941">
    <property type="protein sequence ID" value="ADD09011.1"/>
    <property type="molecule type" value="Genomic_DNA"/>
</dbReference>
<dbReference type="InterPro" id="IPR006685">
    <property type="entry name" value="MscS_channel_2nd"/>
</dbReference>
<dbReference type="GeneID" id="8828163"/>
<dbReference type="eggNOG" id="arCOG01568">
    <property type="taxonomic scope" value="Archaea"/>
</dbReference>
<organism evidence="9 10">
    <name type="scientific">Aciduliprofundum boonei (strain DSM 19572 / T469)</name>
    <dbReference type="NCBI Taxonomy" id="439481"/>
    <lineage>
        <taxon>Archaea</taxon>
        <taxon>Methanobacteriati</taxon>
        <taxon>Thermoplasmatota</taxon>
        <taxon>DHVE2 group</taxon>
        <taxon>Candidatus Aciduliprofundum</taxon>
    </lineage>
</organism>
<dbReference type="KEGG" id="abi:Aboo_1202"/>
<name>B5IFS6_ACIB4</name>
<dbReference type="InterPro" id="IPR023408">
    <property type="entry name" value="MscS_beta-dom_sf"/>
</dbReference>
<feature type="domain" description="Mechanosensitive ion channel MscS" evidence="7">
    <location>
        <begin position="103"/>
        <end position="170"/>
    </location>
</feature>
<dbReference type="GO" id="GO:0005886">
    <property type="term" value="C:plasma membrane"/>
    <property type="evidence" value="ECO:0007669"/>
    <property type="project" value="UniProtKB-SubCell"/>
</dbReference>
<evidence type="ECO:0000259" key="7">
    <source>
        <dbReference type="Pfam" id="PF00924"/>
    </source>
</evidence>
<evidence type="ECO:0000313" key="10">
    <source>
        <dbReference type="Proteomes" id="UP000001400"/>
    </source>
</evidence>
<evidence type="ECO:0000256" key="1">
    <source>
        <dbReference type="ARBA" id="ARBA00004651"/>
    </source>
</evidence>
<dbReference type="SUPFAM" id="SSF50182">
    <property type="entry name" value="Sm-like ribonucleoproteins"/>
    <property type="match status" value="1"/>
</dbReference>
<evidence type="ECO:0000313" key="9">
    <source>
        <dbReference type="EMBL" id="ADD09011.1"/>
    </source>
</evidence>
<evidence type="ECO:0000259" key="8">
    <source>
        <dbReference type="Pfam" id="PF21082"/>
    </source>
</evidence>
<evidence type="ECO:0000256" key="4">
    <source>
        <dbReference type="ARBA" id="ARBA00022692"/>
    </source>
</evidence>
<proteinExistence type="inferred from homology"/>
<dbReference type="Gene3D" id="1.10.287.1260">
    <property type="match status" value="1"/>
</dbReference>
<keyword evidence="3" id="KW-1003">Cell membrane</keyword>
<keyword evidence="5" id="KW-1133">Transmembrane helix</keyword>
<comment type="similarity">
    <text evidence="2">Belongs to the MscS (TC 1.A.23) family.</text>
</comment>
<dbReference type="InterPro" id="IPR049278">
    <property type="entry name" value="MS_channel_C"/>
</dbReference>
<dbReference type="Pfam" id="PF21082">
    <property type="entry name" value="MS_channel_3rd"/>
    <property type="match status" value="1"/>
</dbReference>
<dbReference type="Proteomes" id="UP000001400">
    <property type="component" value="Chromosome"/>
</dbReference>
<dbReference type="InterPro" id="IPR010920">
    <property type="entry name" value="LSM_dom_sf"/>
</dbReference>
<evidence type="ECO:0000256" key="5">
    <source>
        <dbReference type="ARBA" id="ARBA00022989"/>
    </source>
</evidence>
<dbReference type="PANTHER" id="PTHR30221">
    <property type="entry name" value="SMALL-CONDUCTANCE MECHANOSENSITIVE CHANNEL"/>
    <property type="match status" value="1"/>
</dbReference>
<comment type="subcellular location">
    <subcellularLocation>
        <location evidence="1">Cell membrane</location>
        <topology evidence="1">Multi-pass membrane protein</topology>
    </subcellularLocation>
</comment>
<gene>
    <name evidence="9" type="ordered locus">Aboo_1202</name>
</gene>
<reference evidence="9" key="1">
    <citation type="submission" date="2010-02" db="EMBL/GenBank/DDBJ databases">
        <title>Complete sequence of Aciduliprofundum boonei T469.</title>
        <authorList>
            <consortium name="US DOE Joint Genome Institute"/>
            <person name="Lucas S."/>
            <person name="Copeland A."/>
            <person name="Lapidus A."/>
            <person name="Cheng J.-F."/>
            <person name="Bruce D."/>
            <person name="Goodwin L."/>
            <person name="Pitluck S."/>
            <person name="Saunders E."/>
            <person name="Detter J.C."/>
            <person name="Han C."/>
            <person name="Tapia R."/>
            <person name="Land M."/>
            <person name="Hauser L."/>
            <person name="Kyrpides N."/>
            <person name="Mikhailova N."/>
            <person name="Flores G."/>
            <person name="Reysenbach A.-L."/>
            <person name="Woyke T."/>
        </authorList>
    </citation>
    <scope>NUCLEOTIDE SEQUENCE</scope>
    <source>
        <strain evidence="9">T469</strain>
    </source>
</reference>
<evidence type="ECO:0000256" key="3">
    <source>
        <dbReference type="ARBA" id="ARBA00022475"/>
    </source>
</evidence>
<dbReference type="InterPro" id="IPR011014">
    <property type="entry name" value="MscS_channel_TM-2"/>
</dbReference>
<evidence type="ECO:0000256" key="6">
    <source>
        <dbReference type="ARBA" id="ARBA00023136"/>
    </source>
</evidence>
<dbReference type="InterPro" id="IPR045275">
    <property type="entry name" value="MscS_archaea/bacteria_type"/>
</dbReference>
<dbReference type="OrthoDB" id="31543at2157"/>